<organism evidence="2 3">
    <name type="scientific">Heterorhabditis bacteriophora</name>
    <name type="common">Entomopathogenic nematode worm</name>
    <dbReference type="NCBI Taxonomy" id="37862"/>
    <lineage>
        <taxon>Eukaryota</taxon>
        <taxon>Metazoa</taxon>
        <taxon>Ecdysozoa</taxon>
        <taxon>Nematoda</taxon>
        <taxon>Chromadorea</taxon>
        <taxon>Rhabditida</taxon>
        <taxon>Rhabditina</taxon>
        <taxon>Rhabditomorpha</taxon>
        <taxon>Strongyloidea</taxon>
        <taxon>Heterorhabditidae</taxon>
        <taxon>Heterorhabditis</taxon>
    </lineage>
</organism>
<proteinExistence type="predicted"/>
<reference evidence="3" key="1">
    <citation type="submission" date="2016-11" db="UniProtKB">
        <authorList>
            <consortium name="WormBaseParasite"/>
        </authorList>
    </citation>
    <scope>IDENTIFICATION</scope>
</reference>
<evidence type="ECO:0000256" key="1">
    <source>
        <dbReference type="SAM" id="Phobius"/>
    </source>
</evidence>
<sequence length="64" mass="7708">MERIPRGRSGDIYFYKWKLYSRDINILIGIISAFFPSIYDIIVYLKSLLASIFGYYLIYYMLCF</sequence>
<keyword evidence="1" id="KW-1133">Transmembrane helix</keyword>
<keyword evidence="1" id="KW-0472">Membrane</keyword>
<feature type="transmembrane region" description="Helical" evidence="1">
    <location>
        <begin position="44"/>
        <end position="62"/>
    </location>
</feature>
<dbReference type="AlphaFoldDB" id="A0A1I7WV18"/>
<accession>A0A1I7WV18</accession>
<protein>
    <submittedName>
        <fullName evidence="3">Uncharacterized protein</fullName>
    </submittedName>
</protein>
<evidence type="ECO:0000313" key="3">
    <source>
        <dbReference type="WBParaSite" id="Hba_09004"/>
    </source>
</evidence>
<dbReference type="Proteomes" id="UP000095283">
    <property type="component" value="Unplaced"/>
</dbReference>
<keyword evidence="1" id="KW-0812">Transmembrane</keyword>
<name>A0A1I7WV18_HETBA</name>
<keyword evidence="2" id="KW-1185">Reference proteome</keyword>
<dbReference type="WBParaSite" id="Hba_09004">
    <property type="protein sequence ID" value="Hba_09004"/>
    <property type="gene ID" value="Hba_09004"/>
</dbReference>
<feature type="transmembrane region" description="Helical" evidence="1">
    <location>
        <begin position="20"/>
        <end position="38"/>
    </location>
</feature>
<evidence type="ECO:0000313" key="2">
    <source>
        <dbReference type="Proteomes" id="UP000095283"/>
    </source>
</evidence>